<evidence type="ECO:0000259" key="1">
    <source>
        <dbReference type="Pfam" id="PF08818"/>
    </source>
</evidence>
<dbReference type="SUPFAM" id="SSF159888">
    <property type="entry name" value="YdhG-like"/>
    <property type="match status" value="1"/>
</dbReference>
<keyword evidence="3" id="KW-1185">Reference proteome</keyword>
<dbReference type="Pfam" id="PF08818">
    <property type="entry name" value="DUF1801"/>
    <property type="match status" value="1"/>
</dbReference>
<reference evidence="2 3" key="1">
    <citation type="submission" date="2017-10" db="EMBL/GenBank/DDBJ databases">
        <title>The draft genome sequence of Lewinella marina KCTC 32374.</title>
        <authorList>
            <person name="Wang K."/>
        </authorList>
    </citation>
    <scope>NUCLEOTIDE SEQUENCE [LARGE SCALE GENOMIC DNA]</scope>
    <source>
        <strain evidence="2 3">MKG-38</strain>
    </source>
</reference>
<sequence>MNPTVDTYFQKTTKWRQAQVQLREICLQCGLTETMKWGKPCYTLDGKNVAILMPFKAYCALMFFKGALLQDPAGLLVQAGENTQAARQLRFTTAEEIAERKDTIVAYLREAIAAERAGKEVKRKATKDYPVPEEFRTALDRDPELKSAFEGLTPGRQRAYLLHFASAKQSKTRTARVEKHIPRILAGLGLDDR</sequence>
<gene>
    <name evidence="2" type="ORF">CGL56_17360</name>
</gene>
<evidence type="ECO:0000313" key="3">
    <source>
        <dbReference type="Proteomes" id="UP000226437"/>
    </source>
</evidence>
<dbReference type="Gene3D" id="3.90.1150.200">
    <property type="match status" value="1"/>
</dbReference>
<proteinExistence type="predicted"/>
<dbReference type="InterPro" id="IPR016786">
    <property type="entry name" value="YdeI_bac"/>
</dbReference>
<dbReference type="Proteomes" id="UP000226437">
    <property type="component" value="Unassembled WGS sequence"/>
</dbReference>
<organism evidence="2 3">
    <name type="scientific">Neolewinella marina</name>
    <dbReference type="NCBI Taxonomy" id="438751"/>
    <lineage>
        <taxon>Bacteria</taxon>
        <taxon>Pseudomonadati</taxon>
        <taxon>Bacteroidota</taxon>
        <taxon>Saprospiria</taxon>
        <taxon>Saprospirales</taxon>
        <taxon>Lewinellaceae</taxon>
        <taxon>Neolewinella</taxon>
    </lineage>
</organism>
<name>A0A2G0CAX9_9BACT</name>
<dbReference type="Pfam" id="PF13376">
    <property type="entry name" value="OmdA"/>
    <property type="match status" value="1"/>
</dbReference>
<dbReference type="EMBL" id="PDLO01000012">
    <property type="protein sequence ID" value="PHK97124.1"/>
    <property type="molecule type" value="Genomic_DNA"/>
</dbReference>
<dbReference type="InterPro" id="IPR014922">
    <property type="entry name" value="YdhG-like"/>
</dbReference>
<comment type="caution">
    <text evidence="2">The sequence shown here is derived from an EMBL/GenBank/DDBJ whole genome shotgun (WGS) entry which is preliminary data.</text>
</comment>
<evidence type="ECO:0000313" key="2">
    <source>
        <dbReference type="EMBL" id="PHK97124.1"/>
    </source>
</evidence>
<accession>A0A2G0CAX9</accession>
<dbReference type="AlphaFoldDB" id="A0A2G0CAX9"/>
<dbReference type="PIRSF" id="PIRSF021308">
    <property type="entry name" value="UCP021308"/>
    <property type="match status" value="1"/>
</dbReference>
<feature type="domain" description="YdhG-like" evidence="1">
    <location>
        <begin position="15"/>
        <end position="112"/>
    </location>
</feature>
<dbReference type="RefSeq" id="WP_099107858.1">
    <property type="nucleotide sequence ID" value="NZ_JAATJF010000001.1"/>
</dbReference>
<protein>
    <recommendedName>
        <fullName evidence="1">YdhG-like domain-containing protein</fullName>
    </recommendedName>
</protein>
<dbReference type="OrthoDB" id="214150at2"/>